<accession>A0ABQ6N698</accession>
<reference evidence="2 3" key="1">
    <citation type="journal article" date="2023" name="Commun. Biol.">
        <title>Genome analysis of Parmales, the sister group of diatoms, reveals the evolutionary specialization of diatoms from phago-mixotrophs to photoautotrophs.</title>
        <authorList>
            <person name="Ban H."/>
            <person name="Sato S."/>
            <person name="Yoshikawa S."/>
            <person name="Yamada K."/>
            <person name="Nakamura Y."/>
            <person name="Ichinomiya M."/>
            <person name="Sato N."/>
            <person name="Blanc-Mathieu R."/>
            <person name="Endo H."/>
            <person name="Kuwata A."/>
            <person name="Ogata H."/>
        </authorList>
    </citation>
    <scope>NUCLEOTIDE SEQUENCE [LARGE SCALE GENOMIC DNA]</scope>
</reference>
<protein>
    <submittedName>
        <fullName evidence="2">Uncharacterized protein</fullName>
    </submittedName>
</protein>
<name>A0ABQ6N698_9STRA</name>
<evidence type="ECO:0000256" key="1">
    <source>
        <dbReference type="SAM" id="MobiDB-lite"/>
    </source>
</evidence>
<dbReference type="EMBL" id="BRYB01000976">
    <property type="protein sequence ID" value="GMI41090.1"/>
    <property type="molecule type" value="Genomic_DNA"/>
</dbReference>
<sequence>MHGIGDVDAAKQGKKKRRATQPKRSDKSDSNTNDVAGSDEVPAPAPRSRRARAAVDYAEPAGDSDGPRLSGQALG</sequence>
<evidence type="ECO:0000313" key="2">
    <source>
        <dbReference type="EMBL" id="GMI41090.1"/>
    </source>
</evidence>
<feature type="compositionally biased region" description="Basic residues" evidence="1">
    <location>
        <begin position="12"/>
        <end position="21"/>
    </location>
</feature>
<evidence type="ECO:0000313" key="3">
    <source>
        <dbReference type="Proteomes" id="UP001165060"/>
    </source>
</evidence>
<comment type="caution">
    <text evidence="2">The sequence shown here is derived from an EMBL/GenBank/DDBJ whole genome shotgun (WGS) entry which is preliminary data.</text>
</comment>
<dbReference type="Proteomes" id="UP001165060">
    <property type="component" value="Unassembled WGS sequence"/>
</dbReference>
<keyword evidence="3" id="KW-1185">Reference proteome</keyword>
<organism evidence="2 3">
    <name type="scientific">Tetraparma gracilis</name>
    <dbReference type="NCBI Taxonomy" id="2962635"/>
    <lineage>
        <taxon>Eukaryota</taxon>
        <taxon>Sar</taxon>
        <taxon>Stramenopiles</taxon>
        <taxon>Ochrophyta</taxon>
        <taxon>Bolidophyceae</taxon>
        <taxon>Parmales</taxon>
        <taxon>Triparmaceae</taxon>
        <taxon>Tetraparma</taxon>
    </lineage>
</organism>
<feature type="region of interest" description="Disordered" evidence="1">
    <location>
        <begin position="1"/>
        <end position="75"/>
    </location>
</feature>
<proteinExistence type="predicted"/>
<gene>
    <name evidence="2" type="ORF">TeGR_g14338</name>
</gene>